<name>A0A2M7TU06_9BACT</name>
<dbReference type="InterPro" id="IPR003386">
    <property type="entry name" value="LACT/PDAT_acylTrfase"/>
</dbReference>
<organism evidence="2 3">
    <name type="scientific">Candidatus Shapirobacteria bacterium CG_4_10_14_0_2_um_filter_40_12</name>
    <dbReference type="NCBI Taxonomy" id="1974871"/>
    <lineage>
        <taxon>Bacteria</taxon>
        <taxon>Candidatus Shapironibacteriota</taxon>
    </lineage>
</organism>
<protein>
    <submittedName>
        <fullName evidence="2">Uncharacterized protein</fullName>
    </submittedName>
</protein>
<comment type="caution">
    <text evidence="2">The sequence shown here is derived from an EMBL/GenBank/DDBJ whole genome shotgun (WGS) entry which is preliminary data.</text>
</comment>
<reference evidence="3" key="1">
    <citation type="submission" date="2017-09" db="EMBL/GenBank/DDBJ databases">
        <title>Depth-based differentiation of microbial function through sediment-hosted aquifers and enrichment of novel symbionts in the deep terrestrial subsurface.</title>
        <authorList>
            <person name="Probst A.J."/>
            <person name="Ladd B."/>
            <person name="Jarett J.K."/>
            <person name="Geller-Mcgrath D.E."/>
            <person name="Sieber C.M.K."/>
            <person name="Emerson J.B."/>
            <person name="Anantharaman K."/>
            <person name="Thomas B.C."/>
            <person name="Malmstrom R."/>
            <person name="Stieglmeier M."/>
            <person name="Klingl A."/>
            <person name="Woyke T."/>
            <person name="Ryan C.M."/>
            <person name="Banfield J.F."/>
        </authorList>
    </citation>
    <scope>NUCLEOTIDE SEQUENCE [LARGE SCALE GENOMIC DNA]</scope>
</reference>
<feature type="signal peptide" evidence="1">
    <location>
        <begin position="1"/>
        <end position="24"/>
    </location>
</feature>
<dbReference type="Pfam" id="PF02450">
    <property type="entry name" value="LCAT"/>
    <property type="match status" value="1"/>
</dbReference>
<evidence type="ECO:0000313" key="2">
    <source>
        <dbReference type="EMBL" id="PIZ61230.1"/>
    </source>
</evidence>
<feature type="non-terminal residue" evidence="2">
    <location>
        <position position="462"/>
    </location>
</feature>
<gene>
    <name evidence="2" type="ORF">COY20_00665</name>
</gene>
<sequence>MSVRQVTFWLFFCFILLSCRFAYAITFFDDSFNYKDDSKWNYVQKTGSIGFSGGYLELKSSSPSFPIVYSLNSGLFKFQENQVFEVRFMFTDRNYMGDGIGVGFTNSSGYPFYQFAVWNGINDNTILVHNDFNNSFYNYCNVVNSMDGSHGVGIVPLGISDGEWHVLRIEKTAKRYEVFVDKDMNNVPVFSSADNQCIPEVVFLGNPLEGGSSTWTSLKVDYVRVHDGTYELPKNNKVIVLPGLGASWNEGAMVFNQAVAANEWKMTSFVKNYDSLIGALEQNGLIRDSDYFVWNYDWRKPLSEIVTDFNAYVAGLGISSGDQVDLVGHSLGGLVARIWTQENSEKVGEVITLGSPQSGAVSAYEAWNGAKVGDRFNPQSIVLNVLLQLQKKNNQNLVETVRSYAKILKDLLPTFNYLKTNGKVKVPPGNLYLGNKNATVSNIFDKFLAIIGKGEQTKEWIN</sequence>
<feature type="chain" id="PRO_5014721237" evidence="1">
    <location>
        <begin position="25"/>
        <end position="462"/>
    </location>
</feature>
<dbReference type="EMBL" id="PFNX01000017">
    <property type="protein sequence ID" value="PIZ61230.1"/>
    <property type="molecule type" value="Genomic_DNA"/>
</dbReference>
<evidence type="ECO:0000313" key="3">
    <source>
        <dbReference type="Proteomes" id="UP000229336"/>
    </source>
</evidence>
<accession>A0A2M7TU06</accession>
<dbReference type="Proteomes" id="UP000229336">
    <property type="component" value="Unassembled WGS sequence"/>
</dbReference>
<dbReference type="Gene3D" id="3.40.50.1820">
    <property type="entry name" value="alpha/beta hydrolase"/>
    <property type="match status" value="1"/>
</dbReference>
<dbReference type="SUPFAM" id="SSF53474">
    <property type="entry name" value="alpha/beta-Hydrolases"/>
    <property type="match status" value="1"/>
</dbReference>
<dbReference type="InterPro" id="IPR029058">
    <property type="entry name" value="AB_hydrolase_fold"/>
</dbReference>
<evidence type="ECO:0000256" key="1">
    <source>
        <dbReference type="SAM" id="SignalP"/>
    </source>
</evidence>
<dbReference type="Gene3D" id="2.60.120.560">
    <property type="entry name" value="Exo-inulinase, domain 1"/>
    <property type="match status" value="1"/>
</dbReference>
<dbReference type="AlphaFoldDB" id="A0A2M7TU06"/>
<proteinExistence type="predicted"/>
<dbReference type="PROSITE" id="PS51257">
    <property type="entry name" value="PROKAR_LIPOPROTEIN"/>
    <property type="match status" value="1"/>
</dbReference>
<dbReference type="GO" id="GO:0006629">
    <property type="term" value="P:lipid metabolic process"/>
    <property type="evidence" value="ECO:0007669"/>
    <property type="project" value="InterPro"/>
</dbReference>
<keyword evidence="1" id="KW-0732">Signal</keyword>
<dbReference type="GO" id="GO:0008374">
    <property type="term" value="F:O-acyltransferase activity"/>
    <property type="evidence" value="ECO:0007669"/>
    <property type="project" value="InterPro"/>
</dbReference>